<dbReference type="Proteomes" id="UP000269692">
    <property type="component" value="Unassembled WGS sequence"/>
</dbReference>
<keyword evidence="7" id="KW-0808">Transferase</keyword>
<evidence type="ECO:0000256" key="4">
    <source>
        <dbReference type="ARBA" id="ARBA00022543"/>
    </source>
</evidence>
<accession>A0A3L6ZZZ7</accession>
<dbReference type="GO" id="GO:0009881">
    <property type="term" value="F:photoreceptor activity"/>
    <property type="evidence" value="ECO:0007669"/>
    <property type="project" value="UniProtKB-KW"/>
</dbReference>
<organism evidence="16 17">
    <name type="scientific">Xanthobacter tagetidis</name>
    <dbReference type="NCBI Taxonomy" id="60216"/>
    <lineage>
        <taxon>Bacteria</taxon>
        <taxon>Pseudomonadati</taxon>
        <taxon>Pseudomonadota</taxon>
        <taxon>Alphaproteobacteria</taxon>
        <taxon>Hyphomicrobiales</taxon>
        <taxon>Xanthobacteraceae</taxon>
        <taxon>Xanthobacter</taxon>
    </lineage>
</organism>
<dbReference type="InterPro" id="IPR013515">
    <property type="entry name" value="Phytochrome_cen-reg"/>
</dbReference>
<dbReference type="Pfam" id="PF00360">
    <property type="entry name" value="PHY"/>
    <property type="match status" value="1"/>
</dbReference>
<evidence type="ECO:0000256" key="9">
    <source>
        <dbReference type="ARBA" id="ARBA00022777"/>
    </source>
</evidence>
<dbReference type="InterPro" id="IPR000014">
    <property type="entry name" value="PAS"/>
</dbReference>
<dbReference type="Gene3D" id="3.30.450.270">
    <property type="match status" value="1"/>
</dbReference>
<name>A0A3L6ZZZ7_9HYPH</name>
<sequence length="844" mass="90854">MRIPVDLTNCDREPIHQLGAIQPFGFLLALGDDWRIERASENVDQHLGQPLAEVLGRSVTEIFDQDAIHTLRNMAAMLRTPDAVERGHLDRLTPSGGAFDVAVHLADGLFILECEPADGGRGDASALVRAMISRVRPATSLKGFLEEGARQVRALTGFDRVMIYRFDAAGSGEVAAEARRSSVDSFLGLNYPASDIPAQARLLYVRNTFRVIADVGAPPALIVPQFDVAGAPLDLSMSLLRSVSPIHIEYLRNMGVAASLSISILVEGRLWGLVACHHYAPKRPSMMERTAAELFGSMFSLMLESRLRAQEAEYEVKAREVASHLLATIARDGSAMADSSWFGSTVADAIPCDGVGVMVDGVSRLSGLTPDEAQFSGIITWLNRAASSQIYTTDQISSVIPEAAAYGNKAAGMLAIPISRTARDHVVLFRAERLRAVRWAGNPEKPVELGPLGARLTPRKSFEEWSELVKGKAEPFTAAELRVAESLRGALLEVVLRLADAAGDERRRAQERQTLLVAELNHRVRNILALIRGLVAQTRQHAVDPNDMMETLDLRVQALARAHDQVSADRLAPASLTSLIATEVSAFLGARRDRVRLEGEDVKLVPDAFTVVALVVHELVTNAAKYGALSQSGTVTIRWHLDNAGDLRLSWSESGGPAVTAPRRRGFGTTVIERSIPHELGGSADMRYRVSGIEAEFRIPARHVSAATPRGAPARIAAAPARKASPYEGSSVLLVEDSLMIALGCEATLLELGAREVLVAASVPDAMALIADRTVDVGVLDFNLGETNSLPIADELKARGVPMIFASGYGDALALPPAHASAPVIVKPYTHVELANAGWSAMTR</sequence>
<evidence type="ECO:0000256" key="12">
    <source>
        <dbReference type="ARBA" id="ARBA00023170"/>
    </source>
</evidence>
<dbReference type="PROSITE" id="PS50046">
    <property type="entry name" value="PHYTOCHROME_2"/>
    <property type="match status" value="1"/>
</dbReference>
<dbReference type="PROSITE" id="PS50110">
    <property type="entry name" value="RESPONSE_REGULATORY"/>
    <property type="match status" value="1"/>
</dbReference>
<dbReference type="GO" id="GO:0000160">
    <property type="term" value="P:phosphorelay signal transduction system"/>
    <property type="evidence" value="ECO:0007669"/>
    <property type="project" value="InterPro"/>
</dbReference>
<dbReference type="Pfam" id="PF01590">
    <property type="entry name" value="GAF"/>
    <property type="match status" value="1"/>
</dbReference>
<dbReference type="EMBL" id="RCTF01000023">
    <property type="protein sequence ID" value="RLP73275.1"/>
    <property type="molecule type" value="Genomic_DNA"/>
</dbReference>
<dbReference type="Gene3D" id="3.30.565.10">
    <property type="entry name" value="Histidine kinase-like ATPase, C-terminal domain"/>
    <property type="match status" value="1"/>
</dbReference>
<dbReference type="InterPro" id="IPR016132">
    <property type="entry name" value="Phyto_chromo_attachment"/>
</dbReference>
<evidence type="ECO:0000256" key="6">
    <source>
        <dbReference type="ARBA" id="ARBA00022606"/>
    </source>
</evidence>
<dbReference type="Pfam" id="PF07536">
    <property type="entry name" value="HWE_HK"/>
    <property type="match status" value="1"/>
</dbReference>
<evidence type="ECO:0000256" key="8">
    <source>
        <dbReference type="ARBA" id="ARBA00022741"/>
    </source>
</evidence>
<dbReference type="PANTHER" id="PTHR41523">
    <property type="entry name" value="TWO-COMPONENT SYSTEM SENSOR PROTEIN"/>
    <property type="match status" value="1"/>
</dbReference>
<dbReference type="GO" id="GO:0004673">
    <property type="term" value="F:protein histidine kinase activity"/>
    <property type="evidence" value="ECO:0007669"/>
    <property type="project" value="UniProtKB-EC"/>
</dbReference>
<evidence type="ECO:0000256" key="2">
    <source>
        <dbReference type="ARBA" id="ARBA00012438"/>
    </source>
</evidence>
<evidence type="ECO:0000313" key="16">
    <source>
        <dbReference type="EMBL" id="RLP73275.1"/>
    </source>
</evidence>
<dbReference type="InterPro" id="IPR001294">
    <property type="entry name" value="Phytochrome"/>
</dbReference>
<reference evidence="16 17" key="1">
    <citation type="submission" date="2018-10" db="EMBL/GenBank/DDBJ databases">
        <title>Xanthobacter tagetidis genome sequencing and assembly.</title>
        <authorList>
            <person name="Maclea K.S."/>
            <person name="Goen A.E."/>
            <person name="Fatima S.A."/>
        </authorList>
    </citation>
    <scope>NUCLEOTIDE SEQUENCE [LARGE SCALE GENOMIC DNA]</scope>
    <source>
        <strain evidence="16 17">ATCC 700314</strain>
    </source>
</reference>
<dbReference type="InterPro" id="IPR035965">
    <property type="entry name" value="PAS-like_dom_sf"/>
</dbReference>
<dbReference type="SUPFAM" id="SSF55874">
    <property type="entry name" value="ATPase domain of HSP90 chaperone/DNA topoisomerase II/histidine kinase"/>
    <property type="match status" value="1"/>
</dbReference>
<dbReference type="PIRSF" id="PIRSF036397">
    <property type="entry name" value="Bactrphtchrm_rec"/>
    <property type="match status" value="1"/>
</dbReference>
<dbReference type="InterPro" id="IPR013654">
    <property type="entry name" value="PAS_2"/>
</dbReference>
<dbReference type="EC" id="2.7.13.3" evidence="2"/>
<feature type="domain" description="Response regulatory" evidence="15">
    <location>
        <begin position="731"/>
        <end position="842"/>
    </location>
</feature>
<dbReference type="InterPro" id="IPR011102">
    <property type="entry name" value="Sig_transdc_His_kinase_HWE"/>
</dbReference>
<proteinExistence type="predicted"/>
<dbReference type="InterPro" id="IPR029016">
    <property type="entry name" value="GAF-like_dom_sf"/>
</dbReference>
<dbReference type="InterPro" id="IPR011006">
    <property type="entry name" value="CheY-like_superfamily"/>
</dbReference>
<evidence type="ECO:0000256" key="3">
    <source>
        <dbReference type="ARBA" id="ARBA00021740"/>
    </source>
</evidence>
<dbReference type="SMART" id="SM00065">
    <property type="entry name" value="GAF"/>
    <property type="match status" value="1"/>
</dbReference>
<dbReference type="PANTHER" id="PTHR41523:SF8">
    <property type="entry name" value="ETHYLENE RESPONSE SENSOR PROTEIN"/>
    <property type="match status" value="1"/>
</dbReference>
<keyword evidence="4" id="KW-0600">Photoreceptor protein</keyword>
<dbReference type="GO" id="GO:0009584">
    <property type="term" value="P:detection of visible light"/>
    <property type="evidence" value="ECO:0007669"/>
    <property type="project" value="InterPro"/>
</dbReference>
<dbReference type="Gene3D" id="3.40.50.2300">
    <property type="match status" value="1"/>
</dbReference>
<dbReference type="AlphaFoldDB" id="A0A3L6ZZZ7"/>
<dbReference type="SUPFAM" id="SSF55781">
    <property type="entry name" value="GAF domain-like"/>
    <property type="match status" value="2"/>
</dbReference>
<dbReference type="PRINTS" id="PR01033">
    <property type="entry name" value="PHYTOCHROME"/>
</dbReference>
<dbReference type="Pfam" id="PF08446">
    <property type="entry name" value="PAS_2"/>
    <property type="match status" value="1"/>
</dbReference>
<keyword evidence="17" id="KW-1185">Reference proteome</keyword>
<comment type="catalytic activity">
    <reaction evidence="1">
        <text>ATP + protein L-histidine = ADP + protein N-phospho-L-histidine.</text>
        <dbReference type="EC" id="2.7.13.3"/>
    </reaction>
</comment>
<evidence type="ECO:0000259" key="14">
    <source>
        <dbReference type="PROSITE" id="PS50046"/>
    </source>
</evidence>
<protein>
    <recommendedName>
        <fullName evidence="3">Blue-light-activated histidine kinase</fullName>
        <ecNumber evidence="2">2.7.13.3</ecNumber>
    </recommendedName>
</protein>
<dbReference type="InterPro" id="IPR043150">
    <property type="entry name" value="Phytochrome_PHY_sf"/>
</dbReference>
<gene>
    <name evidence="16" type="ORF">D9R14_20770</name>
</gene>
<evidence type="ECO:0000256" key="10">
    <source>
        <dbReference type="ARBA" id="ARBA00022840"/>
    </source>
</evidence>
<keyword evidence="11" id="KW-0157">Chromophore</keyword>
<dbReference type="CDD" id="cd00130">
    <property type="entry name" value="PAS"/>
    <property type="match status" value="1"/>
</dbReference>
<dbReference type="InterPro" id="IPR003018">
    <property type="entry name" value="GAF"/>
</dbReference>
<feature type="modified residue" description="4-aspartylphosphate" evidence="13">
    <location>
        <position position="781"/>
    </location>
</feature>
<keyword evidence="9" id="KW-0418">Kinase</keyword>
<dbReference type="SUPFAM" id="SSF52172">
    <property type="entry name" value="CheY-like"/>
    <property type="match status" value="1"/>
</dbReference>
<keyword evidence="12" id="KW-0675">Receptor</keyword>
<evidence type="ECO:0000256" key="7">
    <source>
        <dbReference type="ARBA" id="ARBA00022679"/>
    </source>
</evidence>
<dbReference type="SMART" id="SM00911">
    <property type="entry name" value="HWE_HK"/>
    <property type="match status" value="1"/>
</dbReference>
<evidence type="ECO:0000256" key="11">
    <source>
        <dbReference type="ARBA" id="ARBA00022991"/>
    </source>
</evidence>
<feature type="domain" description="Phytochrome chromophore attachment site" evidence="14">
    <location>
        <begin position="140"/>
        <end position="310"/>
    </location>
</feature>
<evidence type="ECO:0000256" key="1">
    <source>
        <dbReference type="ARBA" id="ARBA00000085"/>
    </source>
</evidence>
<evidence type="ECO:0000256" key="5">
    <source>
        <dbReference type="ARBA" id="ARBA00022553"/>
    </source>
</evidence>
<evidence type="ECO:0000313" key="17">
    <source>
        <dbReference type="Proteomes" id="UP000269692"/>
    </source>
</evidence>
<dbReference type="Gene3D" id="3.30.450.40">
    <property type="match status" value="1"/>
</dbReference>
<dbReference type="InterPro" id="IPR036890">
    <property type="entry name" value="HATPase_C_sf"/>
</dbReference>
<dbReference type="RefSeq" id="WP_121625274.1">
    <property type="nucleotide sequence ID" value="NZ_JACIIW010000002.1"/>
</dbReference>
<keyword evidence="6" id="KW-0716">Sensory transduction</keyword>
<evidence type="ECO:0000259" key="15">
    <source>
        <dbReference type="PROSITE" id="PS50110"/>
    </source>
</evidence>
<keyword evidence="8" id="KW-0547">Nucleotide-binding</keyword>
<dbReference type="SMART" id="SM00448">
    <property type="entry name" value="REC"/>
    <property type="match status" value="1"/>
</dbReference>
<dbReference type="OrthoDB" id="9760752at2"/>
<keyword evidence="10" id="KW-0067">ATP-binding</keyword>
<dbReference type="Gene3D" id="3.30.450.20">
    <property type="entry name" value="PAS domain"/>
    <property type="match status" value="1"/>
</dbReference>
<comment type="caution">
    <text evidence="16">The sequence shown here is derived from an EMBL/GenBank/DDBJ whole genome shotgun (WGS) entry which is preliminary data.</text>
</comment>
<dbReference type="InterPro" id="IPR001789">
    <property type="entry name" value="Sig_transdc_resp-reg_receiver"/>
</dbReference>
<evidence type="ECO:0000256" key="13">
    <source>
        <dbReference type="PROSITE-ProRule" id="PRU00169"/>
    </source>
</evidence>
<dbReference type="SUPFAM" id="SSF55785">
    <property type="entry name" value="PYP-like sensor domain (PAS domain)"/>
    <property type="match status" value="1"/>
</dbReference>
<dbReference type="InterPro" id="IPR009219">
    <property type="entry name" value="Bactrphtchr_CheY"/>
</dbReference>
<dbReference type="GO" id="GO:0006355">
    <property type="term" value="P:regulation of DNA-templated transcription"/>
    <property type="evidence" value="ECO:0007669"/>
    <property type="project" value="InterPro"/>
</dbReference>
<dbReference type="GO" id="GO:0005524">
    <property type="term" value="F:ATP binding"/>
    <property type="evidence" value="ECO:0007669"/>
    <property type="project" value="UniProtKB-KW"/>
</dbReference>
<keyword evidence="5 13" id="KW-0597">Phosphoprotein</keyword>